<accession>A0A835YTD7</accession>
<proteinExistence type="predicted"/>
<evidence type="ECO:0000313" key="3">
    <source>
        <dbReference type="Proteomes" id="UP000664859"/>
    </source>
</evidence>
<feature type="signal peptide" evidence="1">
    <location>
        <begin position="1"/>
        <end position="22"/>
    </location>
</feature>
<reference evidence="2" key="1">
    <citation type="submission" date="2021-02" db="EMBL/GenBank/DDBJ databases">
        <title>First Annotated Genome of the Yellow-green Alga Tribonema minus.</title>
        <authorList>
            <person name="Mahan K.M."/>
        </authorList>
    </citation>
    <scope>NUCLEOTIDE SEQUENCE</scope>
    <source>
        <strain evidence="2">UTEX B ZZ1240</strain>
    </source>
</reference>
<comment type="caution">
    <text evidence="2">The sequence shown here is derived from an EMBL/GenBank/DDBJ whole genome shotgun (WGS) entry which is preliminary data.</text>
</comment>
<protein>
    <submittedName>
        <fullName evidence="2">Uncharacterized protein</fullName>
    </submittedName>
</protein>
<evidence type="ECO:0000256" key="1">
    <source>
        <dbReference type="SAM" id="SignalP"/>
    </source>
</evidence>
<sequence length="262" mass="27991">MHLSPSTFLALCLATAAPVAQAALSSTATIPRREGAIIFELYDDPAMLAECTGRNDMGAIARIQSGGKVIPYGTGCWSAGGDGFITLKIKSLDDGSVRTNRIHSSEFKPASARDKGGKAQGVAEQMPWEFSKAVGDRGTPVCALSTDVKVGEGNRSISIKAFAKRDHLNITLHDTRWKFKAGSWHKATIDFDDKKPLQVEAYGDGSLLFADLPTQATAIFLGLVAERQTLRVAAPGDDLVAVNLRGIAGPLRQFVDCARAFK</sequence>
<keyword evidence="1" id="KW-0732">Signal</keyword>
<organism evidence="2 3">
    <name type="scientific">Tribonema minus</name>
    <dbReference type="NCBI Taxonomy" id="303371"/>
    <lineage>
        <taxon>Eukaryota</taxon>
        <taxon>Sar</taxon>
        <taxon>Stramenopiles</taxon>
        <taxon>Ochrophyta</taxon>
        <taxon>PX clade</taxon>
        <taxon>Xanthophyceae</taxon>
        <taxon>Tribonematales</taxon>
        <taxon>Tribonemataceae</taxon>
        <taxon>Tribonema</taxon>
    </lineage>
</organism>
<evidence type="ECO:0000313" key="2">
    <source>
        <dbReference type="EMBL" id="KAG5181080.1"/>
    </source>
</evidence>
<feature type="chain" id="PRO_5032973493" evidence="1">
    <location>
        <begin position="23"/>
        <end position="262"/>
    </location>
</feature>
<name>A0A835YTD7_9STRA</name>
<dbReference type="EMBL" id="JAFCMP010000336">
    <property type="protein sequence ID" value="KAG5181080.1"/>
    <property type="molecule type" value="Genomic_DNA"/>
</dbReference>
<dbReference type="AlphaFoldDB" id="A0A835YTD7"/>
<gene>
    <name evidence="2" type="ORF">JKP88DRAFT_256098</name>
</gene>
<dbReference type="Proteomes" id="UP000664859">
    <property type="component" value="Unassembled WGS sequence"/>
</dbReference>
<keyword evidence="3" id="KW-1185">Reference proteome</keyword>